<keyword evidence="3" id="KW-1185">Reference proteome</keyword>
<evidence type="ECO:0008006" key="4">
    <source>
        <dbReference type="Google" id="ProtNLM"/>
    </source>
</evidence>
<organism evidence="2 3">
    <name type="scientific">Maricaulis virginensis</name>
    <dbReference type="NCBI Taxonomy" id="144022"/>
    <lineage>
        <taxon>Bacteria</taxon>
        <taxon>Pseudomonadati</taxon>
        <taxon>Pseudomonadota</taxon>
        <taxon>Alphaproteobacteria</taxon>
        <taxon>Maricaulales</taxon>
        <taxon>Maricaulaceae</taxon>
        <taxon>Maricaulis</taxon>
    </lineage>
</organism>
<sequence length="129" mass="14324">MTREAQPRSITVYEDADGNAAFDTWFNGLDPRAAARVTRALTRLERGGGDLKALGEGVAELRIDYGPGYRVYFGQDGETLVILLCGGTKKRQQRDIDRAKALWAEYKARKAEAANTTSKTKNKKKNKKS</sequence>
<dbReference type="InterPro" id="IPR014056">
    <property type="entry name" value="TypeIITA-like_toxin_pred"/>
</dbReference>
<evidence type="ECO:0000313" key="3">
    <source>
        <dbReference type="Proteomes" id="UP001143486"/>
    </source>
</evidence>
<dbReference type="InterPro" id="IPR009241">
    <property type="entry name" value="HigB-like"/>
</dbReference>
<evidence type="ECO:0000313" key="2">
    <source>
        <dbReference type="EMBL" id="GLK51177.1"/>
    </source>
</evidence>
<comment type="caution">
    <text evidence="2">The sequence shown here is derived from an EMBL/GenBank/DDBJ whole genome shotgun (WGS) entry which is preliminary data.</text>
</comment>
<name>A0A9W6MMH5_9PROT</name>
<protein>
    <recommendedName>
        <fullName evidence="4">Addiction module killer protein</fullName>
    </recommendedName>
</protein>
<dbReference type="AlphaFoldDB" id="A0A9W6MMH5"/>
<dbReference type="RefSeq" id="WP_271185569.1">
    <property type="nucleotide sequence ID" value="NZ_BSFE01000002.1"/>
</dbReference>
<dbReference type="PANTHER" id="PTHR41791">
    <property type="entry name" value="SSL7039 PROTEIN"/>
    <property type="match status" value="1"/>
</dbReference>
<dbReference type="Pfam" id="PF05973">
    <property type="entry name" value="Gp49"/>
    <property type="match status" value="1"/>
</dbReference>
<proteinExistence type="predicted"/>
<dbReference type="NCBIfam" id="TIGR02683">
    <property type="entry name" value="upstrm_HI1419"/>
    <property type="match status" value="1"/>
</dbReference>
<accession>A0A9W6MMH5</accession>
<gene>
    <name evidence="2" type="ORF">GCM10017621_06850</name>
</gene>
<reference evidence="2" key="1">
    <citation type="journal article" date="2014" name="Int. J. Syst. Evol. Microbiol.">
        <title>Complete genome sequence of Corynebacterium casei LMG S-19264T (=DSM 44701T), isolated from a smear-ripened cheese.</title>
        <authorList>
            <consortium name="US DOE Joint Genome Institute (JGI-PGF)"/>
            <person name="Walter F."/>
            <person name="Albersmeier A."/>
            <person name="Kalinowski J."/>
            <person name="Ruckert C."/>
        </authorList>
    </citation>
    <scope>NUCLEOTIDE SEQUENCE</scope>
    <source>
        <strain evidence="2">VKM B-1513</strain>
    </source>
</reference>
<reference evidence="2" key="2">
    <citation type="submission" date="2023-01" db="EMBL/GenBank/DDBJ databases">
        <authorList>
            <person name="Sun Q."/>
            <person name="Evtushenko L."/>
        </authorList>
    </citation>
    <scope>NUCLEOTIDE SEQUENCE</scope>
    <source>
        <strain evidence="2">VKM B-1513</strain>
    </source>
</reference>
<feature type="region of interest" description="Disordered" evidence="1">
    <location>
        <begin position="109"/>
        <end position="129"/>
    </location>
</feature>
<dbReference type="Proteomes" id="UP001143486">
    <property type="component" value="Unassembled WGS sequence"/>
</dbReference>
<evidence type="ECO:0000256" key="1">
    <source>
        <dbReference type="SAM" id="MobiDB-lite"/>
    </source>
</evidence>
<dbReference type="PANTHER" id="PTHR41791:SF1">
    <property type="entry name" value="SSL7039 PROTEIN"/>
    <property type="match status" value="1"/>
</dbReference>
<dbReference type="EMBL" id="BSFE01000002">
    <property type="protein sequence ID" value="GLK51177.1"/>
    <property type="molecule type" value="Genomic_DNA"/>
</dbReference>
<feature type="compositionally biased region" description="Basic residues" evidence="1">
    <location>
        <begin position="120"/>
        <end position="129"/>
    </location>
</feature>